<feature type="compositionally biased region" description="Low complexity" evidence="1">
    <location>
        <begin position="38"/>
        <end position="59"/>
    </location>
</feature>
<feature type="compositionally biased region" description="Polar residues" evidence="1">
    <location>
        <begin position="24"/>
        <end position="37"/>
    </location>
</feature>
<reference evidence="2" key="1">
    <citation type="submission" date="2023-03" db="EMBL/GenBank/DDBJ databases">
        <title>Complete genome of Cladonia borealis.</title>
        <authorList>
            <person name="Park H."/>
        </authorList>
    </citation>
    <scope>NUCLEOTIDE SEQUENCE</scope>
    <source>
        <strain evidence="2">ANT050790</strain>
    </source>
</reference>
<evidence type="ECO:0000313" key="2">
    <source>
        <dbReference type="EMBL" id="KAK0509954.1"/>
    </source>
</evidence>
<organism evidence="2 3">
    <name type="scientific">Cladonia borealis</name>
    <dbReference type="NCBI Taxonomy" id="184061"/>
    <lineage>
        <taxon>Eukaryota</taxon>
        <taxon>Fungi</taxon>
        <taxon>Dikarya</taxon>
        <taxon>Ascomycota</taxon>
        <taxon>Pezizomycotina</taxon>
        <taxon>Lecanoromycetes</taxon>
        <taxon>OSLEUM clade</taxon>
        <taxon>Lecanoromycetidae</taxon>
        <taxon>Lecanorales</taxon>
        <taxon>Lecanorineae</taxon>
        <taxon>Cladoniaceae</taxon>
        <taxon>Cladonia</taxon>
    </lineage>
</organism>
<proteinExistence type="predicted"/>
<evidence type="ECO:0000256" key="1">
    <source>
        <dbReference type="SAM" id="MobiDB-lite"/>
    </source>
</evidence>
<dbReference type="EMBL" id="JAFEKC020000017">
    <property type="protein sequence ID" value="KAK0509954.1"/>
    <property type="molecule type" value="Genomic_DNA"/>
</dbReference>
<accession>A0AA39V3I9</accession>
<evidence type="ECO:0000313" key="3">
    <source>
        <dbReference type="Proteomes" id="UP001166286"/>
    </source>
</evidence>
<sequence length="131" mass="13347">MSQNFSSSYYTQGTDGPPAPPRSTYPQQVNNNDLQPTNSNSGSSNNGGNSASHGNSVNNAKSGQSHPSEGTDYSSSSSNSNQNANSGSGSYGSNPLIYGNAHMGPYPHGNSNSSSNPISGSMRANPGTQGK</sequence>
<gene>
    <name evidence="2" type="ORF">JMJ35_007348</name>
</gene>
<feature type="compositionally biased region" description="Low complexity" evidence="1">
    <location>
        <begin position="104"/>
        <end position="121"/>
    </location>
</feature>
<name>A0AA39V3I9_9LECA</name>
<dbReference type="Proteomes" id="UP001166286">
    <property type="component" value="Unassembled WGS sequence"/>
</dbReference>
<comment type="caution">
    <text evidence="2">The sequence shown here is derived from an EMBL/GenBank/DDBJ whole genome shotgun (WGS) entry which is preliminary data.</text>
</comment>
<protein>
    <submittedName>
        <fullName evidence="2">Uncharacterized protein</fullName>
    </submittedName>
</protein>
<feature type="compositionally biased region" description="Polar residues" evidence="1">
    <location>
        <begin position="60"/>
        <end position="73"/>
    </location>
</feature>
<feature type="compositionally biased region" description="Polar residues" evidence="1">
    <location>
        <begin position="1"/>
        <end position="14"/>
    </location>
</feature>
<feature type="region of interest" description="Disordered" evidence="1">
    <location>
        <begin position="1"/>
        <end position="131"/>
    </location>
</feature>
<keyword evidence="3" id="KW-1185">Reference proteome</keyword>
<feature type="compositionally biased region" description="Low complexity" evidence="1">
    <location>
        <begin position="74"/>
        <end position="94"/>
    </location>
</feature>
<dbReference type="AlphaFoldDB" id="A0AA39V3I9"/>